<dbReference type="PROSITE" id="PS00893">
    <property type="entry name" value="NUDIX_BOX"/>
    <property type="match status" value="1"/>
</dbReference>
<gene>
    <name evidence="9" type="ORF">PYK22_02488</name>
</gene>
<dbReference type="GO" id="GO:0016787">
    <property type="term" value="F:hydrolase activity"/>
    <property type="evidence" value="ECO:0007669"/>
    <property type="project" value="UniProtKB-KW"/>
</dbReference>
<dbReference type="FunFam" id="3.90.79.10:FF:000024">
    <property type="entry name" value="ADP-ribose pyrophosphatase"/>
    <property type="match status" value="1"/>
</dbReference>
<comment type="cofactor">
    <cofactor evidence="2">
        <name>Mg(2+)</name>
        <dbReference type="ChEBI" id="CHEBI:18420"/>
    </cofactor>
</comment>
<evidence type="ECO:0000313" key="10">
    <source>
        <dbReference type="Proteomes" id="UP000031518"/>
    </source>
</evidence>
<dbReference type="EMBL" id="CBXV010000008">
    <property type="protein sequence ID" value="CDM66458.1"/>
    <property type="molecule type" value="Genomic_DNA"/>
</dbReference>
<dbReference type="GO" id="GO:0006753">
    <property type="term" value="P:nucleoside phosphate metabolic process"/>
    <property type="evidence" value="ECO:0007669"/>
    <property type="project" value="TreeGrafter"/>
</dbReference>
<dbReference type="RefSeq" id="WP_041977729.1">
    <property type="nucleotide sequence ID" value="NZ_CBXV010000008.1"/>
</dbReference>
<dbReference type="STRING" id="454194.PYK22_02488"/>
<dbReference type="InterPro" id="IPR000086">
    <property type="entry name" value="NUDIX_hydrolase_dom"/>
</dbReference>
<evidence type="ECO:0000259" key="8">
    <source>
        <dbReference type="PROSITE" id="PS51462"/>
    </source>
</evidence>
<accession>A0A0B6WYX5</accession>
<evidence type="ECO:0000256" key="1">
    <source>
        <dbReference type="ARBA" id="ARBA00000847"/>
    </source>
</evidence>
<dbReference type="InterPro" id="IPR015797">
    <property type="entry name" value="NUDIX_hydrolase-like_dom_sf"/>
</dbReference>
<evidence type="ECO:0000256" key="7">
    <source>
        <dbReference type="ARBA" id="ARBA00032272"/>
    </source>
</evidence>
<evidence type="ECO:0000256" key="3">
    <source>
        <dbReference type="ARBA" id="ARBA00007275"/>
    </source>
</evidence>
<name>A0A0B6WYX5_9BACT</name>
<dbReference type="InterPro" id="IPR020084">
    <property type="entry name" value="NUDIX_hydrolase_CS"/>
</dbReference>
<evidence type="ECO:0000256" key="4">
    <source>
        <dbReference type="ARBA" id="ARBA00016377"/>
    </source>
</evidence>
<keyword evidence="5 9" id="KW-0378">Hydrolase</keyword>
<dbReference type="GO" id="GO:0019693">
    <property type="term" value="P:ribose phosphate metabolic process"/>
    <property type="evidence" value="ECO:0007669"/>
    <property type="project" value="TreeGrafter"/>
</dbReference>
<dbReference type="SUPFAM" id="SSF55811">
    <property type="entry name" value="Nudix"/>
    <property type="match status" value="1"/>
</dbReference>
<dbReference type="Proteomes" id="UP000031518">
    <property type="component" value="Unassembled WGS sequence"/>
</dbReference>
<dbReference type="PROSITE" id="PS51462">
    <property type="entry name" value="NUDIX"/>
    <property type="match status" value="1"/>
</dbReference>
<comment type="catalytic activity">
    <reaction evidence="1">
        <text>GDP-alpha-D-mannose + H2O = alpha-D-mannose 1-phosphate + GMP + 2 H(+)</text>
        <dbReference type="Rhea" id="RHEA:27978"/>
        <dbReference type="ChEBI" id="CHEBI:15377"/>
        <dbReference type="ChEBI" id="CHEBI:15378"/>
        <dbReference type="ChEBI" id="CHEBI:57527"/>
        <dbReference type="ChEBI" id="CHEBI:58115"/>
        <dbReference type="ChEBI" id="CHEBI:58409"/>
    </reaction>
</comment>
<dbReference type="Gene3D" id="3.90.79.10">
    <property type="entry name" value="Nucleoside Triphosphate Pyrophosphohydrolase"/>
    <property type="match status" value="1"/>
</dbReference>
<evidence type="ECO:0000313" key="9">
    <source>
        <dbReference type="EMBL" id="CDM66458.1"/>
    </source>
</evidence>
<reference evidence="9 10" key="1">
    <citation type="submission" date="2013-12" db="EMBL/GenBank/DDBJ databases">
        <authorList>
            <person name="Stott M."/>
        </authorList>
    </citation>
    <scope>NUCLEOTIDE SEQUENCE [LARGE SCALE GENOMIC DNA]</scope>
    <source>
        <strain evidence="9 10">K22</strain>
    </source>
</reference>
<organism evidence="9 10">
    <name type="scientific">Pyrinomonas methylaliphatogenes</name>
    <dbReference type="NCBI Taxonomy" id="454194"/>
    <lineage>
        <taxon>Bacteria</taxon>
        <taxon>Pseudomonadati</taxon>
        <taxon>Acidobacteriota</taxon>
        <taxon>Blastocatellia</taxon>
        <taxon>Blastocatellales</taxon>
        <taxon>Pyrinomonadaceae</taxon>
        <taxon>Pyrinomonas</taxon>
    </lineage>
</organism>
<protein>
    <recommendedName>
        <fullName evidence="4">GDP-mannose pyrophosphatase</fullName>
    </recommendedName>
    <alternativeName>
        <fullName evidence="6">GDP-mannose hydrolase</fullName>
    </alternativeName>
    <alternativeName>
        <fullName evidence="7">GDPMK</fullName>
    </alternativeName>
</protein>
<dbReference type="AlphaFoldDB" id="A0A0B6WYX5"/>
<feature type="domain" description="Nudix hydrolase" evidence="8">
    <location>
        <begin position="37"/>
        <end position="168"/>
    </location>
</feature>
<evidence type="ECO:0000256" key="5">
    <source>
        <dbReference type="ARBA" id="ARBA00022801"/>
    </source>
</evidence>
<dbReference type="PANTHER" id="PTHR11839:SF18">
    <property type="entry name" value="NUDIX HYDROLASE DOMAIN-CONTAINING PROTEIN"/>
    <property type="match status" value="1"/>
</dbReference>
<evidence type="ECO:0000256" key="6">
    <source>
        <dbReference type="ARBA" id="ARBA00032162"/>
    </source>
</evidence>
<evidence type="ECO:0000256" key="2">
    <source>
        <dbReference type="ARBA" id="ARBA00001946"/>
    </source>
</evidence>
<dbReference type="OrthoDB" id="9806150at2"/>
<dbReference type="CDD" id="cd03424">
    <property type="entry name" value="NUDIX_ADPRase_Nudt5_UGPPase_Nudt14"/>
    <property type="match status" value="1"/>
</dbReference>
<dbReference type="Pfam" id="PF00293">
    <property type="entry name" value="NUDIX"/>
    <property type="match status" value="1"/>
</dbReference>
<comment type="similarity">
    <text evidence="3">Belongs to the Nudix hydrolase family. NudK subfamily.</text>
</comment>
<dbReference type="PANTHER" id="PTHR11839">
    <property type="entry name" value="UDP/ADP-SUGAR PYROPHOSPHATASE"/>
    <property type="match status" value="1"/>
</dbReference>
<proteinExistence type="inferred from homology"/>
<keyword evidence="10" id="KW-1185">Reference proteome</keyword>
<reference evidence="9 10" key="2">
    <citation type="submission" date="2015-01" db="EMBL/GenBank/DDBJ databases">
        <title>Complete genome sequence of Pyrinomonas methylaliphatogenes type strain K22T.</title>
        <authorList>
            <person name="Lee K.C.Y."/>
            <person name="Power J.F."/>
            <person name="Dunfield P.F."/>
            <person name="Morgan X.C."/>
            <person name="Huttenhower C."/>
            <person name="Stott M.B."/>
        </authorList>
    </citation>
    <scope>NUCLEOTIDE SEQUENCE [LARGE SCALE GENOMIC DNA]</scope>
    <source>
        <strain evidence="9 10">K22</strain>
    </source>
</reference>
<sequence>MGSPEVLSSEKIYNGRIFDVTIDMVREGERTHAREIVRHPGSAAIVALFDDDTVALIRQYRHPAVKYLLEVPAGSRDREETPEECAARELEEELGLVAERWEKLAEFFVSPGFCTEKMWVYLATGLRQTQQRLEDDETLEMVRLPLNRALDMIFTGEIEDAKTIIGLLLTAARRGLSNLSS</sequence>